<protein>
    <submittedName>
        <fullName evidence="1">Uncharacterized protein</fullName>
    </submittedName>
</protein>
<dbReference type="STRING" id="1385510.GCA_000425205_02342"/>
<keyword evidence="2" id="KW-1185">Reference proteome</keyword>
<gene>
    <name evidence="1" type="ORF">N781_03655</name>
</gene>
<dbReference type="RefSeq" id="WP_026800684.1">
    <property type="nucleotide sequence ID" value="NZ_AULI01000009.1"/>
</dbReference>
<comment type="caution">
    <text evidence="1">The sequence shown here is derived from an EMBL/GenBank/DDBJ whole genome shotgun (WGS) entry which is preliminary data.</text>
</comment>
<name>A0A0A5GKC0_9BACI</name>
<reference evidence="1 2" key="1">
    <citation type="submission" date="2013-08" db="EMBL/GenBank/DDBJ databases">
        <authorList>
            <person name="Huang J."/>
            <person name="Wang G."/>
        </authorList>
    </citation>
    <scope>NUCLEOTIDE SEQUENCE [LARGE SCALE GENOMIC DNA]</scope>
    <source>
        <strain evidence="1 2">JSM 076056</strain>
    </source>
</reference>
<sequence>MKWLEYRRLLDGHPPEQCVPQLKDKALLFQMGKGERYSLPIPEAPPIGEAWLQFVHLSSALSGLSVSAHYGDRFIKGLTYETHSTPLLLCAPMDVPFTIIQDEDGTEVLTCKPYTVPATSWNVIVVGEDLLSVRLSFT</sequence>
<organism evidence="1 2">
    <name type="scientific">Pontibacillus halophilus JSM 076056 = DSM 19796</name>
    <dbReference type="NCBI Taxonomy" id="1385510"/>
    <lineage>
        <taxon>Bacteria</taxon>
        <taxon>Bacillati</taxon>
        <taxon>Bacillota</taxon>
        <taxon>Bacilli</taxon>
        <taxon>Bacillales</taxon>
        <taxon>Bacillaceae</taxon>
        <taxon>Pontibacillus</taxon>
    </lineage>
</organism>
<dbReference type="AlphaFoldDB" id="A0A0A5GKC0"/>
<evidence type="ECO:0000313" key="2">
    <source>
        <dbReference type="Proteomes" id="UP000030528"/>
    </source>
</evidence>
<dbReference type="Proteomes" id="UP000030528">
    <property type="component" value="Unassembled WGS sequence"/>
</dbReference>
<evidence type="ECO:0000313" key="1">
    <source>
        <dbReference type="EMBL" id="KGX91678.1"/>
    </source>
</evidence>
<accession>A0A0A5GKC0</accession>
<dbReference type="eggNOG" id="ENOG5030CDV">
    <property type="taxonomic scope" value="Bacteria"/>
</dbReference>
<dbReference type="EMBL" id="AVPE01000009">
    <property type="protein sequence ID" value="KGX91678.1"/>
    <property type="molecule type" value="Genomic_DNA"/>
</dbReference>
<proteinExistence type="predicted"/>